<dbReference type="AlphaFoldDB" id="A0A846WUH4"/>
<dbReference type="GO" id="GO:0006355">
    <property type="term" value="P:regulation of DNA-templated transcription"/>
    <property type="evidence" value="ECO:0007669"/>
    <property type="project" value="InterPro"/>
</dbReference>
<dbReference type="PANTHER" id="PTHR44688:SF16">
    <property type="entry name" value="DNA-BINDING TRANSCRIPTIONAL ACTIVATOR DEVR_DOSR"/>
    <property type="match status" value="1"/>
</dbReference>
<accession>A0A846WUH4</accession>
<dbReference type="SMART" id="SM00421">
    <property type="entry name" value="HTH_LUXR"/>
    <property type="match status" value="1"/>
</dbReference>
<name>A0A846WUH4_9ACTN</name>
<dbReference type="Gene3D" id="3.30.450.40">
    <property type="match status" value="1"/>
</dbReference>
<dbReference type="Proteomes" id="UP000563898">
    <property type="component" value="Unassembled WGS sequence"/>
</dbReference>
<evidence type="ECO:0000259" key="4">
    <source>
        <dbReference type="PROSITE" id="PS50043"/>
    </source>
</evidence>
<protein>
    <submittedName>
        <fullName evidence="5">DNA-binding response regulator</fullName>
    </submittedName>
</protein>
<evidence type="ECO:0000313" key="6">
    <source>
        <dbReference type="Proteomes" id="UP000563898"/>
    </source>
</evidence>
<sequence length="296" mass="31735">MSTGSLRHHPRGDLNEAIELLSEADSPRELIARVPMVLCRSGGFDRAMLSRVAAATWKPCAAHVAGDGDESIGASLTTGVVGMAIPLASSPMESAVFRRRRTLLVDRAAARGRMYAPLWELTRSRCYVVAPVLISGRAVGLLHADRHTSGQGLDAGDVALAGTFATLLDLVYGRLVARERLRSQQQVMTSALSEAADVVSGPQHLSLGRGEGEVVRSTRTVEHGQGRLTEREWEILGLMSTGATNSQIAASLIVSESTVKSHVKKILHKLPAANRAEAVYRYTSLVRAEGVLRDAI</sequence>
<keyword evidence="3" id="KW-0804">Transcription</keyword>
<gene>
    <name evidence="5" type="ORF">HGA05_26965</name>
</gene>
<dbReference type="CDD" id="cd06170">
    <property type="entry name" value="LuxR_C_like"/>
    <property type="match status" value="1"/>
</dbReference>
<dbReference type="GO" id="GO:0003677">
    <property type="term" value="F:DNA binding"/>
    <property type="evidence" value="ECO:0007669"/>
    <property type="project" value="UniProtKB-KW"/>
</dbReference>
<keyword evidence="1" id="KW-0805">Transcription regulation</keyword>
<dbReference type="InterPro" id="IPR036388">
    <property type="entry name" value="WH-like_DNA-bd_sf"/>
</dbReference>
<dbReference type="PRINTS" id="PR00038">
    <property type="entry name" value="HTHLUXR"/>
</dbReference>
<dbReference type="Gene3D" id="1.10.10.10">
    <property type="entry name" value="Winged helix-like DNA-binding domain superfamily/Winged helix DNA-binding domain"/>
    <property type="match status" value="1"/>
</dbReference>
<dbReference type="PANTHER" id="PTHR44688">
    <property type="entry name" value="DNA-BINDING TRANSCRIPTIONAL ACTIVATOR DEVR_DOSR"/>
    <property type="match status" value="1"/>
</dbReference>
<dbReference type="SUPFAM" id="SSF55781">
    <property type="entry name" value="GAF domain-like"/>
    <property type="match status" value="1"/>
</dbReference>
<proteinExistence type="predicted"/>
<evidence type="ECO:0000256" key="3">
    <source>
        <dbReference type="ARBA" id="ARBA00023163"/>
    </source>
</evidence>
<dbReference type="PROSITE" id="PS50043">
    <property type="entry name" value="HTH_LUXR_2"/>
    <property type="match status" value="1"/>
</dbReference>
<evidence type="ECO:0000256" key="2">
    <source>
        <dbReference type="ARBA" id="ARBA00023125"/>
    </source>
</evidence>
<keyword evidence="2 5" id="KW-0238">DNA-binding</keyword>
<reference evidence="5 6" key="1">
    <citation type="submission" date="2020-04" db="EMBL/GenBank/DDBJ databases">
        <title>MicrobeNet Type strains.</title>
        <authorList>
            <person name="Nicholson A.C."/>
        </authorList>
    </citation>
    <scope>NUCLEOTIDE SEQUENCE [LARGE SCALE GENOMIC DNA]</scope>
    <source>
        <strain evidence="5 6">ATCC BAA-14</strain>
    </source>
</reference>
<organism evidence="5 6">
    <name type="scientific">Gordonia polyisoprenivorans</name>
    <dbReference type="NCBI Taxonomy" id="84595"/>
    <lineage>
        <taxon>Bacteria</taxon>
        <taxon>Bacillati</taxon>
        <taxon>Actinomycetota</taxon>
        <taxon>Actinomycetes</taxon>
        <taxon>Mycobacteriales</taxon>
        <taxon>Gordoniaceae</taxon>
        <taxon>Gordonia</taxon>
    </lineage>
</organism>
<dbReference type="SUPFAM" id="SSF46894">
    <property type="entry name" value="C-terminal effector domain of the bipartite response regulators"/>
    <property type="match status" value="1"/>
</dbReference>
<dbReference type="RefSeq" id="WP_035728186.1">
    <property type="nucleotide sequence ID" value="NZ_JAAXPC010000030.1"/>
</dbReference>
<dbReference type="Pfam" id="PF00196">
    <property type="entry name" value="GerE"/>
    <property type="match status" value="1"/>
</dbReference>
<dbReference type="InterPro" id="IPR003018">
    <property type="entry name" value="GAF"/>
</dbReference>
<feature type="domain" description="HTH luxR-type" evidence="4">
    <location>
        <begin position="221"/>
        <end position="286"/>
    </location>
</feature>
<dbReference type="InterPro" id="IPR029016">
    <property type="entry name" value="GAF-like_dom_sf"/>
</dbReference>
<evidence type="ECO:0000256" key="1">
    <source>
        <dbReference type="ARBA" id="ARBA00023015"/>
    </source>
</evidence>
<dbReference type="InterPro" id="IPR000792">
    <property type="entry name" value="Tscrpt_reg_LuxR_C"/>
</dbReference>
<evidence type="ECO:0000313" key="5">
    <source>
        <dbReference type="EMBL" id="NKY05202.1"/>
    </source>
</evidence>
<dbReference type="EMBL" id="JAAXPC010000030">
    <property type="protein sequence ID" value="NKY05202.1"/>
    <property type="molecule type" value="Genomic_DNA"/>
</dbReference>
<dbReference type="InterPro" id="IPR016032">
    <property type="entry name" value="Sig_transdc_resp-reg_C-effctor"/>
</dbReference>
<dbReference type="SMART" id="SM00065">
    <property type="entry name" value="GAF"/>
    <property type="match status" value="1"/>
</dbReference>
<comment type="caution">
    <text evidence="5">The sequence shown here is derived from an EMBL/GenBank/DDBJ whole genome shotgun (WGS) entry which is preliminary data.</text>
</comment>